<gene>
    <name evidence="1" type="ORF">EZ313_15335</name>
</gene>
<comment type="caution">
    <text evidence="1">The sequence shown here is derived from an EMBL/GenBank/DDBJ whole genome shotgun (WGS) entry which is preliminary data.</text>
</comment>
<dbReference type="OrthoDB" id="4476140at2"/>
<dbReference type="RefSeq" id="WP_135264154.1">
    <property type="nucleotide sequence ID" value="NZ_SMLM01000002.1"/>
</dbReference>
<evidence type="ECO:0000313" key="2">
    <source>
        <dbReference type="Proteomes" id="UP000298180"/>
    </source>
</evidence>
<name>A0A4Z0BXC9_9BURK</name>
<proteinExistence type="predicted"/>
<accession>A0A4Z0BXC9</accession>
<dbReference type="AlphaFoldDB" id="A0A4Z0BXC9"/>
<sequence>MTASTTSALLRAALALEEGQPPTSVLNDVQALHRNADGEAERSLAACRDANDVERALLTAVSAIELSLAARAVESACDWQTRGNEAAARVNAAIARMQLLRCAAVLNKPVVSATPLGAGAPVIPLPPDPPMPPSKESAEPDAVAVEAQRNIAAYHREHERYYTRHQTERAAELYRDANVLKVLAGVWLGAAGPDQRPDVDYSKSEYHPVGSVDLNSRHAIGHIGVLYMEGPGEVEPSELVVMKNQLRGLAAGTIRAGKWLTEKMHGAWRREQTVFKTQPSELGAARFVSICTNWRGSRFMHLSGRVLTLGLELLSRQDLSREGVRKDRAAAARTVLNAAWIITMAGTLQAQSGMDLSESDRSWTAFLEGLGA</sequence>
<keyword evidence="2" id="KW-1185">Reference proteome</keyword>
<organism evidence="1 2">
    <name type="scientific">Ramlibacter henchirensis</name>
    <dbReference type="NCBI Taxonomy" id="204072"/>
    <lineage>
        <taxon>Bacteria</taxon>
        <taxon>Pseudomonadati</taxon>
        <taxon>Pseudomonadota</taxon>
        <taxon>Betaproteobacteria</taxon>
        <taxon>Burkholderiales</taxon>
        <taxon>Comamonadaceae</taxon>
        <taxon>Ramlibacter</taxon>
    </lineage>
</organism>
<protein>
    <submittedName>
        <fullName evidence="1">Uncharacterized protein</fullName>
    </submittedName>
</protein>
<dbReference type="Proteomes" id="UP000298180">
    <property type="component" value="Unassembled WGS sequence"/>
</dbReference>
<evidence type="ECO:0000313" key="1">
    <source>
        <dbReference type="EMBL" id="TFZ02629.1"/>
    </source>
</evidence>
<dbReference type="EMBL" id="SMLM01000002">
    <property type="protein sequence ID" value="TFZ02629.1"/>
    <property type="molecule type" value="Genomic_DNA"/>
</dbReference>
<reference evidence="1 2" key="1">
    <citation type="submission" date="2019-03" db="EMBL/GenBank/DDBJ databases">
        <title>Ramlibacter henchirensis DSM 14656, whole genome shotgun sequence.</title>
        <authorList>
            <person name="Zhang X."/>
            <person name="Feng G."/>
            <person name="Zhu H."/>
        </authorList>
    </citation>
    <scope>NUCLEOTIDE SEQUENCE [LARGE SCALE GENOMIC DNA]</scope>
    <source>
        <strain evidence="1 2">DSM 14656</strain>
    </source>
</reference>